<evidence type="ECO:0000256" key="1">
    <source>
        <dbReference type="ARBA" id="ARBA00004613"/>
    </source>
</evidence>
<keyword evidence="3" id="KW-0964">Secreted</keyword>
<protein>
    <submittedName>
        <fullName evidence="5">Uncharacterized protein</fullName>
    </submittedName>
</protein>
<sequence length="162" mass="17821">MGYLAITILHIAVSTRRTVSKMLRLSALLLLVSPVFGVFDINIGTVQSVAVKGKLMCDTVPANNVKVKLYEDEAVLDVLLDERFTDADGTFTIEGKKTEVTSIDPKINIYHRCNYDGICFKKITIVIPEAFVTNGETPAKVFDIGELNLAAKFQGQSTDCFN</sequence>
<dbReference type="InterPro" id="IPR038479">
    <property type="entry name" value="Transthyretin-like_sf"/>
</dbReference>
<keyword evidence="6" id="KW-1185">Reference proteome</keyword>
<comment type="similarity">
    <text evidence="2">Belongs to the nematode transthyretin-like family.</text>
</comment>
<evidence type="ECO:0000256" key="4">
    <source>
        <dbReference type="ARBA" id="ARBA00022729"/>
    </source>
</evidence>
<comment type="caution">
    <text evidence="5">The sequence shown here is derived from an EMBL/GenBank/DDBJ whole genome shotgun (WGS) entry which is preliminary data.</text>
</comment>
<dbReference type="EMBL" id="CAJGYM010000010">
    <property type="protein sequence ID" value="CAD6189441.1"/>
    <property type="molecule type" value="Genomic_DNA"/>
</dbReference>
<dbReference type="Proteomes" id="UP000835052">
    <property type="component" value="Unassembled WGS sequence"/>
</dbReference>
<dbReference type="OrthoDB" id="5916590at2759"/>
<accession>A0A8S1H1P1</accession>
<dbReference type="Pfam" id="PF01060">
    <property type="entry name" value="TTR-52"/>
    <property type="match status" value="1"/>
</dbReference>
<proteinExistence type="inferred from homology"/>
<keyword evidence="4" id="KW-0732">Signal</keyword>
<dbReference type="GO" id="GO:0009986">
    <property type="term" value="C:cell surface"/>
    <property type="evidence" value="ECO:0007669"/>
    <property type="project" value="InterPro"/>
</dbReference>
<name>A0A8S1H1P1_9PELO</name>
<dbReference type="PANTHER" id="PTHR21700">
    <property type="entry name" value="TRANSTHYRETIN-LIKE FAMILY PROTEIN-RELATED"/>
    <property type="match status" value="1"/>
</dbReference>
<dbReference type="GO" id="GO:0005576">
    <property type="term" value="C:extracellular region"/>
    <property type="evidence" value="ECO:0007669"/>
    <property type="project" value="UniProtKB-SubCell"/>
</dbReference>
<evidence type="ECO:0000256" key="2">
    <source>
        <dbReference type="ARBA" id="ARBA00010112"/>
    </source>
</evidence>
<dbReference type="Gene3D" id="2.60.40.3330">
    <property type="match status" value="1"/>
</dbReference>
<dbReference type="PANTHER" id="PTHR21700:SF125">
    <property type="entry name" value="TRANSTHYRETIN-RELATED FAMILY DOMAIN-RELATED"/>
    <property type="match status" value="1"/>
</dbReference>
<dbReference type="AlphaFoldDB" id="A0A8S1H1P1"/>
<reference evidence="5" key="1">
    <citation type="submission" date="2020-10" db="EMBL/GenBank/DDBJ databases">
        <authorList>
            <person name="Kikuchi T."/>
        </authorList>
    </citation>
    <scope>NUCLEOTIDE SEQUENCE</scope>
    <source>
        <strain evidence="5">NKZ352</strain>
    </source>
</reference>
<evidence type="ECO:0000313" key="5">
    <source>
        <dbReference type="EMBL" id="CAD6189441.1"/>
    </source>
</evidence>
<dbReference type="InterPro" id="IPR001534">
    <property type="entry name" value="Transthyretin-like"/>
</dbReference>
<organism evidence="5 6">
    <name type="scientific">Caenorhabditis auriculariae</name>
    <dbReference type="NCBI Taxonomy" id="2777116"/>
    <lineage>
        <taxon>Eukaryota</taxon>
        <taxon>Metazoa</taxon>
        <taxon>Ecdysozoa</taxon>
        <taxon>Nematoda</taxon>
        <taxon>Chromadorea</taxon>
        <taxon>Rhabditida</taxon>
        <taxon>Rhabditina</taxon>
        <taxon>Rhabditomorpha</taxon>
        <taxon>Rhabditoidea</taxon>
        <taxon>Rhabditidae</taxon>
        <taxon>Peloderinae</taxon>
        <taxon>Caenorhabditis</taxon>
    </lineage>
</organism>
<comment type="subcellular location">
    <subcellularLocation>
        <location evidence="1">Secreted</location>
    </subcellularLocation>
</comment>
<evidence type="ECO:0000256" key="3">
    <source>
        <dbReference type="ARBA" id="ARBA00022525"/>
    </source>
</evidence>
<gene>
    <name evidence="5" type="ORF">CAUJ_LOCUS5360</name>
</gene>
<evidence type="ECO:0000313" key="6">
    <source>
        <dbReference type="Proteomes" id="UP000835052"/>
    </source>
</evidence>